<protein>
    <submittedName>
        <fullName evidence="3">Phage tail family protein</fullName>
    </submittedName>
</protein>
<evidence type="ECO:0000313" key="3">
    <source>
        <dbReference type="EMBL" id="MBB6716276.1"/>
    </source>
</evidence>
<dbReference type="Pfam" id="PF05709">
    <property type="entry name" value="Sipho_tail"/>
    <property type="match status" value="1"/>
</dbReference>
<name>A0A7X0SIV2_9CLOT</name>
<proteinExistence type="predicted"/>
<comment type="caution">
    <text evidence="3">The sequence shown here is derived from an EMBL/GenBank/DDBJ whole genome shotgun (WGS) entry which is preliminary data.</text>
</comment>
<dbReference type="InterPro" id="IPR008841">
    <property type="entry name" value="Siphovirus-type_tail_N"/>
</dbReference>
<dbReference type="InterPro" id="IPR054738">
    <property type="entry name" value="Siphovirus-type_tail_C"/>
</dbReference>
<dbReference type="RefSeq" id="WP_185165335.1">
    <property type="nucleotide sequence ID" value="NZ_JACKWY010000012.1"/>
</dbReference>
<dbReference type="AlphaFoldDB" id="A0A7X0SIV2"/>
<evidence type="ECO:0000313" key="4">
    <source>
        <dbReference type="Proteomes" id="UP000585258"/>
    </source>
</evidence>
<dbReference type="Proteomes" id="UP000585258">
    <property type="component" value="Unassembled WGS sequence"/>
</dbReference>
<gene>
    <name evidence="3" type="ORF">H7E68_16345</name>
</gene>
<dbReference type="Gene3D" id="2.40.30.200">
    <property type="match status" value="1"/>
</dbReference>
<evidence type="ECO:0000259" key="1">
    <source>
        <dbReference type="Pfam" id="PF05709"/>
    </source>
</evidence>
<accession>A0A7X0SIV2</accession>
<feature type="domain" description="Siphovirus-type tail component C-terminal" evidence="2">
    <location>
        <begin position="179"/>
        <end position="274"/>
    </location>
</feature>
<reference evidence="3 4" key="1">
    <citation type="submission" date="2020-08" db="EMBL/GenBank/DDBJ databases">
        <title>Clostridia isolated from Swiss meat.</title>
        <authorList>
            <person name="Wambui J."/>
            <person name="Stevens M.J.A."/>
            <person name="Stephan R."/>
        </authorList>
    </citation>
    <scope>NUCLEOTIDE SEQUENCE [LARGE SCALE GENOMIC DNA]</scope>
    <source>
        <strain evidence="3 4">CM001</strain>
    </source>
</reference>
<dbReference type="Gene3D" id="2.60.120.860">
    <property type="match status" value="1"/>
</dbReference>
<evidence type="ECO:0000259" key="2">
    <source>
        <dbReference type="Pfam" id="PF22768"/>
    </source>
</evidence>
<dbReference type="Pfam" id="PF22768">
    <property type="entry name" value="SPP1_Dit"/>
    <property type="match status" value="1"/>
</dbReference>
<sequence>MEKLIFINSRGQSIELGNSAPFLLAKIEGLGFPKTSILSSKAPGQDGKSYQGIFFEERIVPITGAIFGNSVEDMLTKRHELCSFLNPKIPGKLVYINDSRRYEINYIVEDLSFKDKVSELQDFLLQLYCPDPFWTDLTESKEEVALWVGNFGFDLEIPTDGIEMGHRESNLIVNILNKGDVECGMRIEFAALSTVVNPSLFDVYTRKYLKIKRTLNAGDKLVVNTSFSNKRVEMMKSNGTVTNVFNYIDLQSEFLQLNVGDNLLRYDAEQGIDNLEVAIYHKPLYLGV</sequence>
<organism evidence="3 4">
    <name type="scientific">Clostridium gasigenes</name>
    <dbReference type="NCBI Taxonomy" id="94869"/>
    <lineage>
        <taxon>Bacteria</taxon>
        <taxon>Bacillati</taxon>
        <taxon>Bacillota</taxon>
        <taxon>Clostridia</taxon>
        <taxon>Eubacteriales</taxon>
        <taxon>Clostridiaceae</taxon>
        <taxon>Clostridium</taxon>
    </lineage>
</organism>
<dbReference type="EMBL" id="JACKWY010000012">
    <property type="protein sequence ID" value="MBB6716276.1"/>
    <property type="molecule type" value="Genomic_DNA"/>
</dbReference>
<feature type="domain" description="Siphovirus-type tail component RIFT-related" evidence="1">
    <location>
        <begin position="10"/>
        <end position="129"/>
    </location>
</feature>